<gene>
    <name evidence="1" type="ORF">CUN48_04350</name>
</gene>
<reference evidence="1 2" key="1">
    <citation type="submission" date="2017-11" db="EMBL/GenBank/DDBJ databases">
        <title>Evolution of Phototrophy in the Chloroflexi Phylum Driven by Horizontal Gene Transfer.</title>
        <authorList>
            <person name="Ward L.M."/>
            <person name="Hemp J."/>
            <person name="Shih P.M."/>
            <person name="Mcglynn S.E."/>
            <person name="Fischer W."/>
        </authorList>
    </citation>
    <scope>NUCLEOTIDE SEQUENCE [LARGE SCALE GENOMIC DNA]</scope>
    <source>
        <strain evidence="1">JP3_7</strain>
    </source>
</reference>
<organism evidence="1 2">
    <name type="scientific">Candidatus Thermofonsia Clade 3 bacterium</name>
    <dbReference type="NCBI Taxonomy" id="2364212"/>
    <lineage>
        <taxon>Bacteria</taxon>
        <taxon>Bacillati</taxon>
        <taxon>Chloroflexota</taxon>
        <taxon>Candidatus Thermofontia</taxon>
        <taxon>Candidatus Thermofonsia Clade 3</taxon>
    </lineage>
</organism>
<dbReference type="Proteomes" id="UP000230790">
    <property type="component" value="Unassembled WGS sequence"/>
</dbReference>
<dbReference type="EMBL" id="PGTN01000019">
    <property type="protein sequence ID" value="PJF48256.1"/>
    <property type="molecule type" value="Genomic_DNA"/>
</dbReference>
<evidence type="ECO:0000313" key="2">
    <source>
        <dbReference type="Proteomes" id="UP000230790"/>
    </source>
</evidence>
<proteinExistence type="predicted"/>
<protein>
    <submittedName>
        <fullName evidence="1">Uncharacterized protein</fullName>
    </submittedName>
</protein>
<dbReference type="Gene3D" id="3.20.140.10">
    <property type="entry name" value="nicotinate phosphoribosyltransferase"/>
    <property type="match status" value="1"/>
</dbReference>
<accession>A0A2M8QEM8</accession>
<evidence type="ECO:0000313" key="1">
    <source>
        <dbReference type="EMBL" id="PJF48256.1"/>
    </source>
</evidence>
<comment type="caution">
    <text evidence="1">The sequence shown here is derived from an EMBL/GenBank/DDBJ whole genome shotgun (WGS) entry which is preliminary data.</text>
</comment>
<sequence>MKGCSIHFFRGCPAYGKHQAGYCVNAGLGTLIEWMQRARSRDEDPAYLKAQQTCAGKPR</sequence>
<name>A0A2M8QEM8_9CHLR</name>
<dbReference type="AlphaFoldDB" id="A0A2M8QEM8"/>